<evidence type="ECO:0000259" key="3">
    <source>
        <dbReference type="Pfam" id="PF07715"/>
    </source>
</evidence>
<dbReference type="InterPro" id="IPR023997">
    <property type="entry name" value="TonB-dep_OMP_SusC/RagA_CS"/>
</dbReference>
<organism evidence="4 5">
    <name type="scientific">Alistipes intestinihominis</name>
    <dbReference type="NCBI Taxonomy" id="3133172"/>
    <lineage>
        <taxon>Bacteria</taxon>
        <taxon>Pseudomonadati</taxon>
        <taxon>Bacteroidota</taxon>
        <taxon>Bacteroidia</taxon>
        <taxon>Bacteroidales</taxon>
        <taxon>Rikenellaceae</taxon>
        <taxon>Alistipes</taxon>
    </lineage>
</organism>
<dbReference type="SUPFAM" id="SSF49464">
    <property type="entry name" value="Carboxypeptidase regulatory domain-like"/>
    <property type="match status" value="1"/>
</dbReference>
<evidence type="ECO:0000313" key="4">
    <source>
        <dbReference type="EMBL" id="MEQ2544037.1"/>
    </source>
</evidence>
<feature type="chain" id="PRO_5045807066" evidence="2">
    <location>
        <begin position="27"/>
        <end position="1042"/>
    </location>
</feature>
<dbReference type="EMBL" id="JBBMFL010000003">
    <property type="protein sequence ID" value="MEQ2544037.1"/>
    <property type="molecule type" value="Genomic_DNA"/>
</dbReference>
<dbReference type="Pfam" id="PF13715">
    <property type="entry name" value="CarbopepD_reg_2"/>
    <property type="match status" value="1"/>
</dbReference>
<keyword evidence="1" id="KW-0998">Cell outer membrane</keyword>
<dbReference type="PROSITE" id="PS00018">
    <property type="entry name" value="EF_HAND_1"/>
    <property type="match status" value="1"/>
</dbReference>
<dbReference type="Gene3D" id="2.60.40.1120">
    <property type="entry name" value="Carboxypeptidase-like, regulatory domain"/>
    <property type="match status" value="1"/>
</dbReference>
<evidence type="ECO:0000256" key="2">
    <source>
        <dbReference type="SAM" id="SignalP"/>
    </source>
</evidence>
<feature type="signal peptide" evidence="2">
    <location>
        <begin position="1"/>
        <end position="26"/>
    </location>
</feature>
<dbReference type="NCBIfam" id="TIGR04057">
    <property type="entry name" value="SusC_RagA_signa"/>
    <property type="match status" value="1"/>
</dbReference>
<keyword evidence="5" id="KW-1185">Reference proteome</keyword>
<dbReference type="Gene3D" id="2.170.130.10">
    <property type="entry name" value="TonB-dependent receptor, plug domain"/>
    <property type="match status" value="1"/>
</dbReference>
<dbReference type="NCBIfam" id="TIGR04056">
    <property type="entry name" value="OMP_RagA_SusC"/>
    <property type="match status" value="1"/>
</dbReference>
<dbReference type="Proteomes" id="UP001460202">
    <property type="component" value="Unassembled WGS sequence"/>
</dbReference>
<protein>
    <submittedName>
        <fullName evidence="4">TonB-dependent receptor</fullName>
    </submittedName>
</protein>
<dbReference type="SUPFAM" id="SSF56935">
    <property type="entry name" value="Porins"/>
    <property type="match status" value="1"/>
</dbReference>
<sequence>MKKLILYILSVCSILLGGGNPVPVSAQGKIYTITGKVTDSQGQPLVGVNVIVKNQPGLGTNTDIDGNYKIKTGPNETLSFSYLGYVTQDIPIVGKTQIDVKMVEDSNAMEEVVVVGAGFQKKASVVGAVTSIKMQDLKVPTANITNSLAGNVPGIIAVQRSGEPGKDASEFWIRGISTFGANASALVLVDGIERDFNEINVEDIESFSVLKDASATAIYGQRGANGVILITTKRGVAGKVNINFKAEYGISESAIEREFVNAETYASLANEARMSRYQDPVYDASDLEIIKYGLDPDLYPNVDWHDALLKKSTSSFKTSLSISGGGSTARYYISGSYYKQGGLFKDSMKENYGTDTNYKRYNFRINTDINVTKTTILEAGLGGWVVDQHKPGATVNSEGNSDDFWKSISYMTPISVPLRYSNGQLPTYGPYDSDMSPYVRLNHTGYYTFWENKVESNIGLKQDLSFITEGLHFTGRFSYDAYNRHNLGRLKIPALYKAERVRDMEGNLITSRIIDEVPLYQVSNVYGSRQAYGELQLGYDHAFGKHRVGGLLYYFMESFSENDVEGNLFKSVPRRKLGLSGRVTYGYDDRYLVEFNFGYTGSENFEPKERFGFFPAIAGGWVISNEKFIKKHMPWLTLLKIRYSWGQVGNERINNDNNVRFPYITTVTNGGGANFGNMGANGVQGTRIELMGSPNLTWEVTTKQDLGLDVKISDKFDLTVDIFRDERNDIFMRRGYLPGSVGLLVGGSIDQRPWANVGSMRSEGIDGNFGYTQRIGKDFIFTLRGNFTYARNKILEYDEAANALYYRMTQGYKWEQNRGLIALGLFKDEAEIASSPTQYGQELMPGDIKYKDVNGDGVINDDDIVPIGHSNTPEIVYGLGLSAQWKNFDFSVLFQGSGRMDFIMEGYTMFPFVANDAGNILSAVADPKNRWISREISGDPATERQDAIFPRLSYGPRENNTKWSTWWLRDGHYLRLKNLEIGYTLPKSLTRKLRMERLRIFFLGYNLACWSSFDWWDPETGSRDGNVYPIQRTYTFGLNVSF</sequence>
<comment type="subcellular location">
    <subcellularLocation>
        <location evidence="1">Cell outer membrane</location>
        <topology evidence="1">Multi-pass membrane protein</topology>
    </subcellularLocation>
</comment>
<dbReference type="RefSeq" id="WP_288661255.1">
    <property type="nucleotide sequence ID" value="NZ_JBBMFL010000003.1"/>
</dbReference>
<dbReference type="Pfam" id="PF07715">
    <property type="entry name" value="Plug"/>
    <property type="match status" value="1"/>
</dbReference>
<evidence type="ECO:0000313" key="5">
    <source>
        <dbReference type="Proteomes" id="UP001460202"/>
    </source>
</evidence>
<keyword evidence="1" id="KW-0472">Membrane</keyword>
<evidence type="ECO:0000256" key="1">
    <source>
        <dbReference type="PROSITE-ProRule" id="PRU01360"/>
    </source>
</evidence>
<reference evidence="4 5" key="1">
    <citation type="submission" date="2024-03" db="EMBL/GenBank/DDBJ databases">
        <title>Human intestinal bacterial collection.</title>
        <authorList>
            <person name="Pauvert C."/>
            <person name="Hitch T.C.A."/>
            <person name="Clavel T."/>
        </authorList>
    </citation>
    <scope>NUCLEOTIDE SEQUENCE [LARGE SCALE GENOMIC DNA]</scope>
    <source>
        <strain evidence="4 5">CLA-KB-H122</strain>
    </source>
</reference>
<proteinExistence type="inferred from homology"/>
<dbReference type="InterPro" id="IPR037066">
    <property type="entry name" value="Plug_dom_sf"/>
</dbReference>
<comment type="caution">
    <text evidence="4">The sequence shown here is derived from an EMBL/GenBank/DDBJ whole genome shotgun (WGS) entry which is preliminary data.</text>
</comment>
<dbReference type="InterPro" id="IPR012910">
    <property type="entry name" value="Plug_dom"/>
</dbReference>
<comment type="similarity">
    <text evidence="1">Belongs to the TonB-dependent receptor family.</text>
</comment>
<keyword evidence="1" id="KW-0812">Transmembrane</keyword>
<feature type="domain" description="TonB-dependent receptor plug" evidence="3">
    <location>
        <begin position="122"/>
        <end position="227"/>
    </location>
</feature>
<keyword evidence="1" id="KW-1134">Transmembrane beta strand</keyword>
<dbReference type="InterPro" id="IPR023996">
    <property type="entry name" value="TonB-dep_OMP_SusC/RagA"/>
</dbReference>
<dbReference type="InterPro" id="IPR018247">
    <property type="entry name" value="EF_Hand_1_Ca_BS"/>
</dbReference>
<dbReference type="InterPro" id="IPR039426">
    <property type="entry name" value="TonB-dep_rcpt-like"/>
</dbReference>
<dbReference type="PROSITE" id="PS52016">
    <property type="entry name" value="TONB_DEPENDENT_REC_3"/>
    <property type="match status" value="1"/>
</dbReference>
<keyword evidence="4" id="KW-0675">Receptor</keyword>
<accession>A0ABV1GUG3</accession>
<gene>
    <name evidence="4" type="ORF">WMO46_03610</name>
</gene>
<dbReference type="InterPro" id="IPR008969">
    <property type="entry name" value="CarboxyPept-like_regulatory"/>
</dbReference>
<keyword evidence="1" id="KW-0813">Transport</keyword>
<keyword evidence="2" id="KW-0732">Signal</keyword>
<name>A0ABV1GUG3_9BACT</name>